<keyword evidence="4" id="KW-1185">Reference proteome</keyword>
<reference evidence="3" key="1">
    <citation type="journal article" date="2023" name="Mol. Phylogenet. Evol.">
        <title>Genome-scale phylogeny and comparative genomics of the fungal order Sordariales.</title>
        <authorList>
            <person name="Hensen N."/>
            <person name="Bonometti L."/>
            <person name="Westerberg I."/>
            <person name="Brannstrom I.O."/>
            <person name="Guillou S."/>
            <person name="Cros-Aarteil S."/>
            <person name="Calhoun S."/>
            <person name="Haridas S."/>
            <person name="Kuo A."/>
            <person name="Mondo S."/>
            <person name="Pangilinan J."/>
            <person name="Riley R."/>
            <person name="LaButti K."/>
            <person name="Andreopoulos B."/>
            <person name="Lipzen A."/>
            <person name="Chen C."/>
            <person name="Yan M."/>
            <person name="Daum C."/>
            <person name="Ng V."/>
            <person name="Clum A."/>
            <person name="Steindorff A."/>
            <person name="Ohm R.A."/>
            <person name="Martin F."/>
            <person name="Silar P."/>
            <person name="Natvig D.O."/>
            <person name="Lalanne C."/>
            <person name="Gautier V."/>
            <person name="Ament-Velasquez S.L."/>
            <person name="Kruys A."/>
            <person name="Hutchinson M.I."/>
            <person name="Powell A.J."/>
            <person name="Barry K."/>
            <person name="Miller A.N."/>
            <person name="Grigoriev I.V."/>
            <person name="Debuchy R."/>
            <person name="Gladieux P."/>
            <person name="Hiltunen Thoren M."/>
            <person name="Johannesson H."/>
        </authorList>
    </citation>
    <scope>NUCLEOTIDE SEQUENCE</scope>
    <source>
        <strain evidence="3">CBS 731.68</strain>
    </source>
</reference>
<feature type="compositionally biased region" description="Polar residues" evidence="1">
    <location>
        <begin position="1272"/>
        <end position="1291"/>
    </location>
</feature>
<sequence>MDTARRHRLTHLADHEDDEHAGQRGYIRATDFALPYVSRDLLRHVNCGYLSTCGVPPTLLALKQRAQSLWLGKYELNDAFDFLDDLTVPYTNDDLSHHKPLVALVNEARGRHEALGTTYHCSLAEHKPREKGEKQKLYANHHNLIMHANACLERLDHEFSSTGGLMSLLPAPTPTPPILTTTTTTSTTTTSTTTPQNEPNANSDLDNARNSLLGQWLHFTQSLVARMHHLEHAYGNALDALAGEAAVPHQHLSSLGPDARSTGREISFPQDRWVLVNAGDDVFSYVHQVLDKQEAVVQARERVFRRNGTVGDRVWVSSDNPGEGEYARGVVAVNIGPNSTLFVLPAWERHPGVAYTRQVELRPTVVALVQPRFPAPVSELEKRFMARINAAQKTEMENLRMQDEVNEVKGLDAVLKSENEMLAKTRDALMFAAGNGDGLQWAEKVQEQRERAGKAERAAKEARRERDEVLKKKESLQEELEELRLDLAKLKAGEAHLLRAGPGSTPIRVHAATRLRPAHRRAASGRTVLAFAALSMVAPTSAVLTLPYTPTTILLPPDAAAGSGMAYIFNPSGASPNAVDFLSINISSLHASSLQPTKITPDLPFLNYNAGNCTTFAPSILRNGTITVFAGGCFAGSASSLWTYAPDAHTSDAQWTRHEIIPSTAWDNAQSGPYHLGGMINFSPQLSPVLSKPTLYLYGGMCPFPNSSTDTWQTEATYSNRMLRLAPTTSSTSHILDYATPKGQQPPVAEAGFTLTELTPSLTNRTSDNGGVGRPLVTQQTSHVLLGGHTQSAFVNMSTAAVWSLPEETWSFVAIAAPPPPGSRTDLAAARRAAASVDSRSGHTAVLSEDGTRLVVYGGWVGDVRTAAQPQLAVVRVGVGLEDWEWEVPEQQELSERPGVYGHGAVVLPGNVMMVYGGFEISAEGGEVKRRQVAAGGNMFYNITSMTWSDEYVSPLRGGSGGDSGDGSTGGGSTGGGGGNDGGDSSGVTDDGASDNPDDSSRKKQIGLGIGLGVGLLVVAILGAFGFLWFRRRQRRRAARHKTIRDLAQGVNGSLPRGIGEDDEMLERDHGLGIFPWTAAAAREWYTGGHDPYTQGQRSLGYETLRGGSRAGPSLFNNRPRGAKGLHQPSTSTYDFMPLTPDEDEDGDLGKGYPLRPDKIEREDDPFVTPTLHTPTGGLFSPPSNHTSPRNSSPTLPPAAEHPSQGAGGGGGEGQEQDPDVQGWVSDVEARQKPGTTATATVTGTGQGATGRVSPVRRGPGSTKSARHSLVSAPTESSGSTDDGRTASNLSERSDFSFVRGSAAEDRVLLSRLRTTLATTSTANNERAGSSSGSSFSGNSYSTARSNLNFAALQAEGPSLLLGGSPSGSPTTSKFRASAAKDVHYEEEDEDDYVQVPGSPSKSKPRRSWFGSLKRVFSGGTTPESGSHASGESPTREGLLWSSDYDGGRLYGAGLRGRRQHQQQQGRKEWLGEGGGGGGEEEEEWDLDLERAAEQRTVQIMFTVPKEPLRVVNAEVEREESVLIVDPDDEEEENRQGGSSHRDDHNMSSAVRDGVSNQEDALLTPPRPETAAEDGGKAVKKLTTATLEPPGGLSPSSSLRASSITSATLHTAETVRLERPKTRVLEIVESIESRSWESSPAGSPVRGS</sequence>
<feature type="compositionally biased region" description="Gly residues" evidence="1">
    <location>
        <begin position="958"/>
        <end position="985"/>
    </location>
</feature>
<reference evidence="3" key="2">
    <citation type="submission" date="2023-05" db="EMBL/GenBank/DDBJ databases">
        <authorList>
            <consortium name="Lawrence Berkeley National Laboratory"/>
            <person name="Steindorff A."/>
            <person name="Hensen N."/>
            <person name="Bonometti L."/>
            <person name="Westerberg I."/>
            <person name="Brannstrom I.O."/>
            <person name="Guillou S."/>
            <person name="Cros-Aarteil S."/>
            <person name="Calhoun S."/>
            <person name="Haridas S."/>
            <person name="Kuo A."/>
            <person name="Mondo S."/>
            <person name="Pangilinan J."/>
            <person name="Riley R."/>
            <person name="Labutti K."/>
            <person name="Andreopoulos B."/>
            <person name="Lipzen A."/>
            <person name="Chen C."/>
            <person name="Yanf M."/>
            <person name="Daum C."/>
            <person name="Ng V."/>
            <person name="Clum A."/>
            <person name="Ohm R."/>
            <person name="Martin F."/>
            <person name="Silar P."/>
            <person name="Natvig D."/>
            <person name="Lalanne C."/>
            <person name="Gautier V."/>
            <person name="Ament-Velasquez S.L."/>
            <person name="Kruys A."/>
            <person name="Hutchinson M.I."/>
            <person name="Powell A.J."/>
            <person name="Barry K."/>
            <person name="Miller A.N."/>
            <person name="Grigoriev I.V."/>
            <person name="Debuchy R."/>
            <person name="Gladieux P."/>
            <person name="Thoren M.H."/>
            <person name="Johannesson H."/>
        </authorList>
    </citation>
    <scope>NUCLEOTIDE SEQUENCE</scope>
    <source>
        <strain evidence="3">CBS 731.68</strain>
    </source>
</reference>
<keyword evidence="2" id="KW-0472">Membrane</keyword>
<feature type="region of interest" description="Disordered" evidence="1">
    <location>
        <begin position="169"/>
        <end position="202"/>
    </location>
</feature>
<dbReference type="Gene3D" id="2.120.10.80">
    <property type="entry name" value="Kelch-type beta propeller"/>
    <property type="match status" value="1"/>
</dbReference>
<feature type="compositionally biased region" description="Low complexity" evidence="1">
    <location>
        <begin position="1235"/>
        <end position="1244"/>
    </location>
</feature>
<name>A0AAN6U3R6_9PEZI</name>
<feature type="compositionally biased region" description="Polar residues" evidence="1">
    <location>
        <begin position="1419"/>
        <end position="1433"/>
    </location>
</feature>
<dbReference type="Proteomes" id="UP001302602">
    <property type="component" value="Unassembled WGS sequence"/>
</dbReference>
<feature type="compositionally biased region" description="Low complexity" evidence="1">
    <location>
        <begin position="178"/>
        <end position="195"/>
    </location>
</feature>
<dbReference type="RefSeq" id="XP_062649683.1">
    <property type="nucleotide sequence ID" value="XM_062795133.1"/>
</dbReference>
<keyword evidence="2" id="KW-0812">Transmembrane</keyword>
<evidence type="ECO:0000256" key="1">
    <source>
        <dbReference type="SAM" id="MobiDB-lite"/>
    </source>
</evidence>
<feature type="region of interest" description="Disordered" evidence="1">
    <location>
        <begin position="1317"/>
        <end position="1340"/>
    </location>
</feature>
<dbReference type="EMBL" id="MU853225">
    <property type="protein sequence ID" value="KAK4125912.1"/>
    <property type="molecule type" value="Genomic_DNA"/>
</dbReference>
<feature type="region of interest" description="Disordered" evidence="1">
    <location>
        <begin position="954"/>
        <end position="1002"/>
    </location>
</feature>
<organism evidence="3 4">
    <name type="scientific">Parathielavia appendiculata</name>
    <dbReference type="NCBI Taxonomy" id="2587402"/>
    <lineage>
        <taxon>Eukaryota</taxon>
        <taxon>Fungi</taxon>
        <taxon>Dikarya</taxon>
        <taxon>Ascomycota</taxon>
        <taxon>Pezizomycotina</taxon>
        <taxon>Sordariomycetes</taxon>
        <taxon>Sordariomycetidae</taxon>
        <taxon>Sordariales</taxon>
        <taxon>Chaetomiaceae</taxon>
        <taxon>Parathielavia</taxon>
    </lineage>
</organism>
<evidence type="ECO:0000256" key="2">
    <source>
        <dbReference type="SAM" id="Phobius"/>
    </source>
</evidence>
<feature type="region of interest" description="Disordered" evidence="1">
    <location>
        <begin position="1107"/>
        <end position="1301"/>
    </location>
</feature>
<evidence type="ECO:0000313" key="4">
    <source>
        <dbReference type="Proteomes" id="UP001302602"/>
    </source>
</evidence>
<feature type="compositionally biased region" description="Polar residues" evidence="1">
    <location>
        <begin position="1182"/>
        <end position="1194"/>
    </location>
</feature>
<dbReference type="InterPro" id="IPR015915">
    <property type="entry name" value="Kelch-typ_b-propeller"/>
</dbReference>
<feature type="region of interest" description="Disordered" evidence="1">
    <location>
        <begin position="1358"/>
        <end position="1487"/>
    </location>
</feature>
<feature type="region of interest" description="Disordered" evidence="1">
    <location>
        <begin position="450"/>
        <end position="471"/>
    </location>
</feature>
<proteinExistence type="predicted"/>
<dbReference type="GeneID" id="87831902"/>
<gene>
    <name evidence="3" type="ORF">N657DRAFT_662292</name>
</gene>
<protein>
    <submittedName>
        <fullName evidence="3">Uncharacterized protein</fullName>
    </submittedName>
</protein>
<dbReference type="SUPFAM" id="SSF117281">
    <property type="entry name" value="Kelch motif"/>
    <property type="match status" value="1"/>
</dbReference>
<comment type="caution">
    <text evidence="3">The sequence shown here is derived from an EMBL/GenBank/DDBJ whole genome shotgun (WGS) entry which is preliminary data.</text>
</comment>
<keyword evidence="2" id="KW-1133">Transmembrane helix</keyword>
<accession>A0AAN6U3R6</accession>
<feature type="region of interest" description="Disordered" evidence="1">
    <location>
        <begin position="1516"/>
        <end position="1608"/>
    </location>
</feature>
<feature type="compositionally biased region" description="Low complexity" evidence="1">
    <location>
        <begin position="1590"/>
        <end position="1608"/>
    </location>
</feature>
<feature type="transmembrane region" description="Helical" evidence="2">
    <location>
        <begin position="1006"/>
        <end position="1030"/>
    </location>
</feature>
<feature type="compositionally biased region" description="Low complexity" evidence="1">
    <location>
        <begin position="1358"/>
        <end position="1370"/>
    </location>
</feature>
<evidence type="ECO:0000313" key="3">
    <source>
        <dbReference type="EMBL" id="KAK4125912.1"/>
    </source>
</evidence>